<accession>A0A1F7UYR4</accession>
<evidence type="ECO:0000256" key="5">
    <source>
        <dbReference type="PIRSR" id="PIRSR613078-2"/>
    </source>
</evidence>
<dbReference type="EMBL" id="MGEK01000006">
    <property type="protein sequence ID" value="OGL82867.1"/>
    <property type="molecule type" value="Genomic_DNA"/>
</dbReference>
<dbReference type="Proteomes" id="UP000176846">
    <property type="component" value="Unassembled WGS sequence"/>
</dbReference>
<evidence type="ECO:0000256" key="2">
    <source>
        <dbReference type="ARBA" id="ARBA00012028"/>
    </source>
</evidence>
<evidence type="ECO:0000256" key="1">
    <source>
        <dbReference type="ARBA" id="ARBA00006717"/>
    </source>
</evidence>
<keyword evidence="3" id="KW-0324">Glycolysis</keyword>
<dbReference type="InterPro" id="IPR029033">
    <property type="entry name" value="His_PPase_superfam"/>
</dbReference>
<dbReference type="EC" id="5.4.2.11" evidence="2"/>
<dbReference type="GO" id="GO:0004619">
    <property type="term" value="F:phosphoglycerate mutase activity"/>
    <property type="evidence" value="ECO:0007669"/>
    <property type="project" value="UniProtKB-EC"/>
</dbReference>
<proteinExistence type="inferred from homology"/>
<dbReference type="CDD" id="cd07067">
    <property type="entry name" value="HP_PGM_like"/>
    <property type="match status" value="1"/>
</dbReference>
<dbReference type="Pfam" id="PF00300">
    <property type="entry name" value="His_Phos_1"/>
    <property type="match status" value="1"/>
</dbReference>
<protein>
    <recommendedName>
        <fullName evidence="2">phosphoglycerate mutase (2,3-diphosphoglycerate-dependent)</fullName>
        <ecNumber evidence="2">5.4.2.11</ecNumber>
    </recommendedName>
</protein>
<comment type="similarity">
    <text evidence="1">Belongs to the phosphoglycerate mutase family. BPG-dependent PGAM subfamily.</text>
</comment>
<organism evidence="6 7">
    <name type="scientific">Candidatus Uhrbacteria bacterium RIFCSPLOWO2_01_FULL_47_25</name>
    <dbReference type="NCBI Taxonomy" id="1802402"/>
    <lineage>
        <taxon>Bacteria</taxon>
        <taxon>Candidatus Uhriibacteriota</taxon>
    </lineage>
</organism>
<dbReference type="PANTHER" id="PTHR11931">
    <property type="entry name" value="PHOSPHOGLYCERATE MUTASE"/>
    <property type="match status" value="1"/>
</dbReference>
<dbReference type="AlphaFoldDB" id="A0A1F7UYR4"/>
<keyword evidence="4" id="KW-0413">Isomerase</keyword>
<comment type="caution">
    <text evidence="6">The sequence shown here is derived from an EMBL/GenBank/DDBJ whole genome shotgun (WGS) entry which is preliminary data.</text>
</comment>
<reference evidence="6 7" key="1">
    <citation type="journal article" date="2016" name="Nat. Commun.">
        <title>Thousands of microbial genomes shed light on interconnected biogeochemical processes in an aquifer system.</title>
        <authorList>
            <person name="Anantharaman K."/>
            <person name="Brown C.T."/>
            <person name="Hug L.A."/>
            <person name="Sharon I."/>
            <person name="Castelle C.J."/>
            <person name="Probst A.J."/>
            <person name="Thomas B.C."/>
            <person name="Singh A."/>
            <person name="Wilkins M.J."/>
            <person name="Karaoz U."/>
            <person name="Brodie E.L."/>
            <person name="Williams K.H."/>
            <person name="Hubbard S.S."/>
            <person name="Banfield J.F."/>
        </authorList>
    </citation>
    <scope>NUCLEOTIDE SEQUENCE [LARGE SCALE GENOMIC DNA]</scope>
</reference>
<evidence type="ECO:0000313" key="6">
    <source>
        <dbReference type="EMBL" id="OGL82867.1"/>
    </source>
</evidence>
<dbReference type="InterPro" id="IPR005952">
    <property type="entry name" value="Phosphogly_mut1"/>
</dbReference>
<name>A0A1F7UYR4_9BACT</name>
<evidence type="ECO:0000256" key="4">
    <source>
        <dbReference type="ARBA" id="ARBA00023235"/>
    </source>
</evidence>
<evidence type="ECO:0000256" key="3">
    <source>
        <dbReference type="ARBA" id="ARBA00023152"/>
    </source>
</evidence>
<dbReference type="SUPFAM" id="SSF53254">
    <property type="entry name" value="Phosphoglycerate mutase-like"/>
    <property type="match status" value="1"/>
</dbReference>
<dbReference type="GO" id="GO:0006096">
    <property type="term" value="P:glycolytic process"/>
    <property type="evidence" value="ECO:0007669"/>
    <property type="project" value="UniProtKB-KW"/>
</dbReference>
<dbReference type="Gene3D" id="3.40.50.1240">
    <property type="entry name" value="Phosphoglycerate mutase-like"/>
    <property type="match status" value="1"/>
</dbReference>
<sequence>MALPLNIIAVRHGESEGNLINSRARVGDQTVFEIPGFPERHVSQWRLTDVGREQARAAGEWLRHKAIAVDRGYVSFYTRAMETAMFLPEVPWIESPYLREQMWGDLTSLADKDRVGEYQRSLKARETQPFLWTPPGAGAESMDEYFTKTVDRALDTLSRSCGSMSVVLVTHGGWLWGLRHRMERLPQEELMRLRASDDPHEHIHKCQIIHYTRCDPWSGQDTAKIQWVRSICPWDPSLSSHEWREIRRHMYSRADLSRLVNAVPQLVK</sequence>
<evidence type="ECO:0000313" key="7">
    <source>
        <dbReference type="Proteomes" id="UP000176846"/>
    </source>
</evidence>
<gene>
    <name evidence="6" type="ORF">A2936_04350</name>
</gene>
<feature type="binding site" evidence="5">
    <location>
        <position position="79"/>
    </location>
    <ligand>
        <name>substrate</name>
    </ligand>
</feature>
<dbReference type="SMART" id="SM00855">
    <property type="entry name" value="PGAM"/>
    <property type="match status" value="1"/>
</dbReference>
<dbReference type="InterPro" id="IPR013078">
    <property type="entry name" value="His_Pase_superF_clade-1"/>
</dbReference>